<gene>
    <name evidence="1" type="ORF">BO97DRAFT_407935</name>
</gene>
<dbReference type="VEuPathDB" id="FungiDB:BO97DRAFT_407935"/>
<keyword evidence="2" id="KW-1185">Reference proteome</keyword>
<accession>A0A395HNN9</accession>
<dbReference type="Proteomes" id="UP000248961">
    <property type="component" value="Unassembled WGS sequence"/>
</dbReference>
<organism evidence="1 2">
    <name type="scientific">Aspergillus homomorphus (strain CBS 101889)</name>
    <dbReference type="NCBI Taxonomy" id="1450537"/>
    <lineage>
        <taxon>Eukaryota</taxon>
        <taxon>Fungi</taxon>
        <taxon>Dikarya</taxon>
        <taxon>Ascomycota</taxon>
        <taxon>Pezizomycotina</taxon>
        <taxon>Eurotiomycetes</taxon>
        <taxon>Eurotiomycetidae</taxon>
        <taxon>Eurotiales</taxon>
        <taxon>Aspergillaceae</taxon>
        <taxon>Aspergillus</taxon>
        <taxon>Aspergillus subgen. Circumdati</taxon>
    </lineage>
</organism>
<evidence type="ECO:0000313" key="1">
    <source>
        <dbReference type="EMBL" id="RAL09043.1"/>
    </source>
</evidence>
<protein>
    <submittedName>
        <fullName evidence="1">Uncharacterized protein</fullName>
    </submittedName>
</protein>
<dbReference type="GeneID" id="37200029"/>
<evidence type="ECO:0000313" key="2">
    <source>
        <dbReference type="Proteomes" id="UP000248961"/>
    </source>
</evidence>
<name>A0A395HNN9_ASPHC</name>
<reference evidence="1 2" key="1">
    <citation type="submission" date="2018-02" db="EMBL/GenBank/DDBJ databases">
        <title>The genomes of Aspergillus section Nigri reveals drivers in fungal speciation.</title>
        <authorList>
            <consortium name="DOE Joint Genome Institute"/>
            <person name="Vesth T.C."/>
            <person name="Nybo J."/>
            <person name="Theobald S."/>
            <person name="Brandl J."/>
            <person name="Frisvad J.C."/>
            <person name="Nielsen K.F."/>
            <person name="Lyhne E.K."/>
            <person name="Kogle M.E."/>
            <person name="Kuo A."/>
            <person name="Riley R."/>
            <person name="Clum A."/>
            <person name="Nolan M."/>
            <person name="Lipzen A."/>
            <person name="Salamov A."/>
            <person name="Henrissat B."/>
            <person name="Wiebenga A."/>
            <person name="De vries R.P."/>
            <person name="Grigoriev I.V."/>
            <person name="Mortensen U.H."/>
            <person name="Andersen M.R."/>
            <person name="Baker S.E."/>
        </authorList>
    </citation>
    <scope>NUCLEOTIDE SEQUENCE [LARGE SCALE GENOMIC DNA]</scope>
    <source>
        <strain evidence="1 2">CBS 101889</strain>
    </source>
</reference>
<dbReference type="RefSeq" id="XP_025548197.1">
    <property type="nucleotide sequence ID" value="XM_025695740.1"/>
</dbReference>
<sequence>MVNYAEPLHFEKDFGDFAKLGTLIIKGTVDRRNGNITGEIGVKTLGMYKSIHGFTGNLYDGVHGKFATGVGYGDSSFNIKIKDGAVVAQANLWEKGTQMTLFKLDELMPAYDGKLRYGAYLNEVGTILVYSGPSNEDHEFGFDFFLPINQVIGPTDETIPVKCSGPLRNTSHQRYTATFEETALKITIGQETVIRGTVSNKEWKEAVAKLRGSENCYKVEGNCTFVS</sequence>
<proteinExistence type="predicted"/>
<dbReference type="EMBL" id="KZ824307">
    <property type="protein sequence ID" value="RAL09043.1"/>
    <property type="molecule type" value="Genomic_DNA"/>
</dbReference>
<dbReference type="AlphaFoldDB" id="A0A395HNN9"/>